<keyword evidence="1" id="KW-0732">Signal</keyword>
<dbReference type="AlphaFoldDB" id="A0A9D9ELG6"/>
<name>A0A9D9ELG6_9SPIR</name>
<evidence type="ECO:0008006" key="4">
    <source>
        <dbReference type="Google" id="ProtNLM"/>
    </source>
</evidence>
<comment type="caution">
    <text evidence="2">The sequence shown here is derived from an EMBL/GenBank/DDBJ whole genome shotgun (WGS) entry which is preliminary data.</text>
</comment>
<evidence type="ECO:0000313" key="3">
    <source>
        <dbReference type="Proteomes" id="UP000823616"/>
    </source>
</evidence>
<sequence>MSVPRICRRFLWLPLLPAVLLASCAGLQIQFPEDPVAVLLAGGAEKPAALAVFPPDFMVSLFAGDVFAQAAEESPQAAQMLDFLSDLFSRSDAVFAAFFSGGESGVSSCRILASGNFPDMLLRFSMHSSDAWERAGSGAESWYTGRFGSAGVGVALPNSDLLAAEIRFPDDGQAGNSETSAMRALLRALRESPPADTVSPAVSGTFGFAVHSMNSRASGVPFSFFIPDLPVFFESAFADCALPGAGEIAASGLQLPLTTFGLYVSENPSPETPPDGAYRLLIETEASSSRFALPAELFLRMAFPGQSVTREDAHFFVETEISREQAALAVLSMFLLPYMGM</sequence>
<dbReference type="EMBL" id="JADIMS010000015">
    <property type="protein sequence ID" value="MBO8449683.1"/>
    <property type="molecule type" value="Genomic_DNA"/>
</dbReference>
<accession>A0A9D9ELG6</accession>
<feature type="chain" id="PRO_5039701489" description="Lipoprotein" evidence="1">
    <location>
        <begin position="23"/>
        <end position="341"/>
    </location>
</feature>
<reference evidence="2" key="2">
    <citation type="journal article" date="2021" name="PeerJ">
        <title>Extensive microbial diversity within the chicken gut microbiome revealed by metagenomics and culture.</title>
        <authorList>
            <person name="Gilroy R."/>
            <person name="Ravi A."/>
            <person name="Getino M."/>
            <person name="Pursley I."/>
            <person name="Horton D.L."/>
            <person name="Alikhan N.F."/>
            <person name="Baker D."/>
            <person name="Gharbi K."/>
            <person name="Hall N."/>
            <person name="Watson M."/>
            <person name="Adriaenssens E.M."/>
            <person name="Foster-Nyarko E."/>
            <person name="Jarju S."/>
            <person name="Secka A."/>
            <person name="Antonio M."/>
            <person name="Oren A."/>
            <person name="Chaudhuri R.R."/>
            <person name="La Ragione R."/>
            <person name="Hildebrand F."/>
            <person name="Pallen M.J."/>
        </authorList>
    </citation>
    <scope>NUCLEOTIDE SEQUENCE</scope>
    <source>
        <strain evidence="2">B3-4054</strain>
    </source>
</reference>
<reference evidence="2" key="1">
    <citation type="submission" date="2020-10" db="EMBL/GenBank/DDBJ databases">
        <authorList>
            <person name="Gilroy R."/>
        </authorList>
    </citation>
    <scope>NUCLEOTIDE SEQUENCE</scope>
    <source>
        <strain evidence="2">B3-4054</strain>
    </source>
</reference>
<feature type="signal peptide" evidence="1">
    <location>
        <begin position="1"/>
        <end position="22"/>
    </location>
</feature>
<organism evidence="2 3">
    <name type="scientific">Candidatus Avitreponema avistercoris</name>
    <dbReference type="NCBI Taxonomy" id="2840705"/>
    <lineage>
        <taxon>Bacteria</taxon>
        <taxon>Pseudomonadati</taxon>
        <taxon>Spirochaetota</taxon>
        <taxon>Spirochaetia</taxon>
        <taxon>Spirochaetales</taxon>
        <taxon>Candidatus Avitreponema</taxon>
    </lineage>
</organism>
<gene>
    <name evidence="2" type="ORF">IAA96_01095</name>
</gene>
<evidence type="ECO:0000313" key="2">
    <source>
        <dbReference type="EMBL" id="MBO8449683.1"/>
    </source>
</evidence>
<dbReference type="Proteomes" id="UP000823616">
    <property type="component" value="Unassembled WGS sequence"/>
</dbReference>
<protein>
    <recommendedName>
        <fullName evidence="4">Lipoprotein</fullName>
    </recommendedName>
</protein>
<proteinExistence type="predicted"/>
<dbReference type="PROSITE" id="PS51257">
    <property type="entry name" value="PROKAR_LIPOPROTEIN"/>
    <property type="match status" value="1"/>
</dbReference>
<evidence type="ECO:0000256" key="1">
    <source>
        <dbReference type="SAM" id="SignalP"/>
    </source>
</evidence>